<accession>A0AAD5MDR6</accession>
<dbReference type="AlphaFoldDB" id="A0AAD5MDR6"/>
<protein>
    <submittedName>
        <fullName evidence="1">Uncharacterized protein</fullName>
    </submittedName>
</protein>
<reference evidence="1" key="1">
    <citation type="submission" date="2021-06" db="EMBL/GenBank/DDBJ databases">
        <title>Parelaphostrongylus tenuis whole genome reference sequence.</title>
        <authorList>
            <person name="Garwood T.J."/>
            <person name="Larsen P.A."/>
            <person name="Fountain-Jones N.M."/>
            <person name="Garbe J.R."/>
            <person name="Macchietto M.G."/>
            <person name="Kania S.A."/>
            <person name="Gerhold R.W."/>
            <person name="Richards J.E."/>
            <person name="Wolf T.M."/>
        </authorList>
    </citation>
    <scope>NUCLEOTIDE SEQUENCE</scope>
    <source>
        <strain evidence="1">MNPRO001-30</strain>
        <tissue evidence="1">Meninges</tissue>
    </source>
</reference>
<comment type="caution">
    <text evidence="1">The sequence shown here is derived from an EMBL/GenBank/DDBJ whole genome shotgun (WGS) entry which is preliminary data.</text>
</comment>
<dbReference type="EMBL" id="JAHQIW010002646">
    <property type="protein sequence ID" value="KAJ1355955.1"/>
    <property type="molecule type" value="Genomic_DNA"/>
</dbReference>
<sequence length="137" mass="16230">MDRKMRRILILQLHKTGMRTVIIVRIGWFRPTSVYRAAEFFERLQGLRTVFEKVVKPPRKLRVKNKLAVHGYKVTRVQLNREMKEDQFPKARQMIRPIDGAFLSKVYLKNENIFTVEQLTVTRIGVDFPGKVTRSMQ</sequence>
<evidence type="ECO:0000313" key="1">
    <source>
        <dbReference type="EMBL" id="KAJ1355955.1"/>
    </source>
</evidence>
<proteinExistence type="predicted"/>
<name>A0AAD5MDR6_PARTN</name>
<keyword evidence="2" id="KW-1185">Reference proteome</keyword>
<gene>
    <name evidence="1" type="ORF">KIN20_013555</name>
</gene>
<evidence type="ECO:0000313" key="2">
    <source>
        <dbReference type="Proteomes" id="UP001196413"/>
    </source>
</evidence>
<dbReference type="Proteomes" id="UP001196413">
    <property type="component" value="Unassembled WGS sequence"/>
</dbReference>
<organism evidence="1 2">
    <name type="scientific">Parelaphostrongylus tenuis</name>
    <name type="common">Meningeal worm</name>
    <dbReference type="NCBI Taxonomy" id="148309"/>
    <lineage>
        <taxon>Eukaryota</taxon>
        <taxon>Metazoa</taxon>
        <taxon>Ecdysozoa</taxon>
        <taxon>Nematoda</taxon>
        <taxon>Chromadorea</taxon>
        <taxon>Rhabditida</taxon>
        <taxon>Rhabditina</taxon>
        <taxon>Rhabditomorpha</taxon>
        <taxon>Strongyloidea</taxon>
        <taxon>Metastrongylidae</taxon>
        <taxon>Parelaphostrongylus</taxon>
    </lineage>
</organism>